<evidence type="ECO:0000313" key="4">
    <source>
        <dbReference type="Proteomes" id="UP000234483"/>
    </source>
</evidence>
<proteinExistence type="predicted"/>
<dbReference type="KEGG" id="cfh:C1707_25780"/>
<organism evidence="3 4">
    <name type="scientific">Caulobacter flavus</name>
    <dbReference type="NCBI Taxonomy" id="1679497"/>
    <lineage>
        <taxon>Bacteria</taxon>
        <taxon>Pseudomonadati</taxon>
        <taxon>Pseudomonadota</taxon>
        <taxon>Alphaproteobacteria</taxon>
        <taxon>Caulobacterales</taxon>
        <taxon>Caulobacteraceae</taxon>
        <taxon>Caulobacter</taxon>
    </lineage>
</organism>
<keyword evidence="5" id="KW-1185">Reference proteome</keyword>
<name>A0A2N5CNG6_9CAUL</name>
<protein>
    <recommendedName>
        <fullName evidence="1">DUF6891 domain-containing protein</fullName>
    </recommendedName>
</protein>
<evidence type="ECO:0000313" key="2">
    <source>
        <dbReference type="EMBL" id="AYV49373.1"/>
    </source>
</evidence>
<gene>
    <name evidence="2" type="ORF">C1707_25780</name>
    <name evidence="3" type="ORF">CFHF_20965</name>
</gene>
<dbReference type="Pfam" id="PF21831">
    <property type="entry name" value="DUF6891"/>
    <property type="match status" value="1"/>
</dbReference>
<dbReference type="Proteomes" id="UP000281192">
    <property type="component" value="Chromosome"/>
</dbReference>
<reference evidence="3 4" key="1">
    <citation type="submission" date="2017-12" db="EMBL/GenBank/DDBJ databases">
        <title>The genome sequence of Caulobacter flavus CGMCC1 15093.</title>
        <authorList>
            <person name="Gao J."/>
            <person name="Mao X."/>
            <person name="Sun J."/>
        </authorList>
    </citation>
    <scope>NUCLEOTIDE SEQUENCE [LARGE SCALE GENOMIC DNA]</scope>
    <source>
        <strain evidence="3 4">CGMCC1 15093</strain>
    </source>
</reference>
<reference evidence="2 5" key="2">
    <citation type="submission" date="2018-01" db="EMBL/GenBank/DDBJ databases">
        <title>Complete genome sequence of Caulobacter flavus RHGG3.</title>
        <authorList>
            <person name="Yang E."/>
        </authorList>
    </citation>
    <scope>NUCLEOTIDE SEQUENCE [LARGE SCALE GENOMIC DNA]</scope>
    <source>
        <strain evidence="2 5">RHGG3</strain>
    </source>
</reference>
<dbReference type="InterPro" id="IPR054186">
    <property type="entry name" value="DUF6891"/>
</dbReference>
<dbReference type="EMBL" id="CP026100">
    <property type="protein sequence ID" value="AYV49373.1"/>
    <property type="molecule type" value="Genomic_DNA"/>
</dbReference>
<evidence type="ECO:0000313" key="3">
    <source>
        <dbReference type="EMBL" id="PLR08049.1"/>
    </source>
</evidence>
<dbReference type="EMBL" id="PJRQ01000043">
    <property type="protein sequence ID" value="PLR08049.1"/>
    <property type="molecule type" value="Genomic_DNA"/>
</dbReference>
<feature type="domain" description="DUF6891" evidence="1">
    <location>
        <begin position="24"/>
        <end position="211"/>
    </location>
</feature>
<evidence type="ECO:0000259" key="1">
    <source>
        <dbReference type="Pfam" id="PF21831"/>
    </source>
</evidence>
<dbReference type="RefSeq" id="WP_101714888.1">
    <property type="nucleotide sequence ID" value="NZ_CP026100.1"/>
</dbReference>
<dbReference type="OrthoDB" id="5515732at2"/>
<evidence type="ECO:0000313" key="5">
    <source>
        <dbReference type="Proteomes" id="UP000281192"/>
    </source>
</evidence>
<accession>A0A2N5CNG6</accession>
<sequence>MQRILGFAFGKSKPPVEPAPPFDEVVEELSQYIDQKIAGGFATRDEVVGDAVAVVGYPHYEPAVLRPFAERCADAALAAHAAREAEWTMQTDCDRLDAAFAALEADGVISRQNFSCCGTCGSGEIWDEMEEAANAGRPSRGYAFYHMQDTDSAAGGGGLYLNYGSREDTNEAAVAIGHEIVAHLNRHGLQTDWDGRIERRICVPLDWKRRRQQTQA</sequence>
<dbReference type="Proteomes" id="UP000234483">
    <property type="component" value="Unassembled WGS sequence"/>
</dbReference>
<dbReference type="AlphaFoldDB" id="A0A2N5CNG6"/>